<accession>A0A5C6RNK5</accession>
<comment type="caution">
    <text evidence="1">The sequence shown here is derived from an EMBL/GenBank/DDBJ whole genome shotgun (WGS) entry which is preliminary data.</text>
</comment>
<dbReference type="AlphaFoldDB" id="A0A5C6RNK5"/>
<sequence>MDYARERSWHGLSCTCGGGYRVGHAIGCEYATSRDNLNQLDTDLARAVAQGDQAEAADLRRIKEGIEAVAARSATGT</sequence>
<protein>
    <submittedName>
        <fullName evidence="1">Uncharacterized protein</fullName>
    </submittedName>
</protein>
<evidence type="ECO:0000313" key="2">
    <source>
        <dbReference type="Proteomes" id="UP000321562"/>
    </source>
</evidence>
<proteinExistence type="predicted"/>
<reference evidence="1 2" key="1">
    <citation type="submission" date="2019-08" db="EMBL/GenBank/DDBJ databases">
        <authorList>
            <person name="Ye J."/>
        </authorList>
    </citation>
    <scope>NUCLEOTIDE SEQUENCE [LARGE SCALE GENOMIC DNA]</scope>
    <source>
        <strain evidence="1 2">TK008</strain>
    </source>
</reference>
<dbReference type="RefSeq" id="WP_147101535.1">
    <property type="nucleotide sequence ID" value="NZ_JBHUFH010000008.1"/>
</dbReference>
<dbReference type="Proteomes" id="UP000321562">
    <property type="component" value="Unassembled WGS sequence"/>
</dbReference>
<gene>
    <name evidence="1" type="ORF">FQV27_18530</name>
</gene>
<organism evidence="1 2">
    <name type="scientific">Paracoccus aurantiacus</name>
    <dbReference type="NCBI Taxonomy" id="2599412"/>
    <lineage>
        <taxon>Bacteria</taxon>
        <taxon>Pseudomonadati</taxon>
        <taxon>Pseudomonadota</taxon>
        <taxon>Alphaproteobacteria</taxon>
        <taxon>Rhodobacterales</taxon>
        <taxon>Paracoccaceae</taxon>
        <taxon>Paracoccus</taxon>
    </lineage>
</organism>
<dbReference type="EMBL" id="VOPL01000019">
    <property type="protein sequence ID" value="TXB63529.1"/>
    <property type="molecule type" value="Genomic_DNA"/>
</dbReference>
<name>A0A5C6RNK5_9RHOB</name>
<dbReference type="OrthoDB" id="7774462at2"/>
<evidence type="ECO:0000313" key="1">
    <source>
        <dbReference type="EMBL" id="TXB63529.1"/>
    </source>
</evidence>
<keyword evidence="2" id="KW-1185">Reference proteome</keyword>